<protein>
    <submittedName>
        <fullName evidence="1">Uncharacterized protein</fullName>
    </submittedName>
</protein>
<sequence>MFLRFEDGFSVETTADKYNEEEYLWFDTPEGYLDGDLCLLTDGVVSLASGDEQANYQFSCRKNDYIDLISGLIDEKKMEHKESLPGKEREYAAKRELVNNNEDGNIDEGSLEYLLLIHEANAKGITINELYLDIKEKVTALYQYYGVLAGFSVSSKERISAVGNIDELEFVFSQVLDDFNLLP</sequence>
<accession>A0A553JK31</accession>
<name>A0A553JK31_SHEHA</name>
<gene>
    <name evidence="1" type="ORF">FN961_18490</name>
</gene>
<dbReference type="RefSeq" id="WP_144041660.1">
    <property type="nucleotide sequence ID" value="NZ_BMPL01000024.1"/>
</dbReference>
<evidence type="ECO:0000313" key="2">
    <source>
        <dbReference type="Proteomes" id="UP000318126"/>
    </source>
</evidence>
<proteinExistence type="predicted"/>
<dbReference type="Proteomes" id="UP000318126">
    <property type="component" value="Unassembled WGS sequence"/>
</dbReference>
<dbReference type="AlphaFoldDB" id="A0A553JK31"/>
<comment type="caution">
    <text evidence="1">The sequence shown here is derived from an EMBL/GenBank/DDBJ whole genome shotgun (WGS) entry which is preliminary data.</text>
</comment>
<keyword evidence="2" id="KW-1185">Reference proteome</keyword>
<dbReference type="EMBL" id="VKGK01000026">
    <property type="protein sequence ID" value="TRY12809.1"/>
    <property type="molecule type" value="Genomic_DNA"/>
</dbReference>
<organism evidence="1 2">
    <name type="scientific">Shewanella hanedai</name>
    <name type="common">Alteromonas hanedai</name>
    <dbReference type="NCBI Taxonomy" id="25"/>
    <lineage>
        <taxon>Bacteria</taxon>
        <taxon>Pseudomonadati</taxon>
        <taxon>Pseudomonadota</taxon>
        <taxon>Gammaproteobacteria</taxon>
        <taxon>Alteromonadales</taxon>
        <taxon>Shewanellaceae</taxon>
        <taxon>Shewanella</taxon>
    </lineage>
</organism>
<evidence type="ECO:0000313" key="1">
    <source>
        <dbReference type="EMBL" id="TRY12809.1"/>
    </source>
</evidence>
<reference evidence="2" key="1">
    <citation type="submission" date="2019-07" db="EMBL/GenBank/DDBJ databases">
        <title>Shewanella sp. YLB-08 draft genomic sequence.</title>
        <authorList>
            <person name="Yu L."/>
        </authorList>
    </citation>
    <scope>NUCLEOTIDE SEQUENCE [LARGE SCALE GENOMIC DNA]</scope>
    <source>
        <strain evidence="2">JCM 20706</strain>
    </source>
</reference>